<evidence type="ECO:0000313" key="2">
    <source>
        <dbReference type="EMBL" id="KAG5179452.1"/>
    </source>
</evidence>
<feature type="region of interest" description="Disordered" evidence="1">
    <location>
        <begin position="1"/>
        <end position="120"/>
    </location>
</feature>
<dbReference type="OrthoDB" id="1929311at2759"/>
<feature type="compositionally biased region" description="Low complexity" evidence="1">
    <location>
        <begin position="29"/>
        <end position="45"/>
    </location>
</feature>
<sequence length="345" mass="36202">MGDNLDEGDWVEEVAEATAEADLVEGDSDAAGSDGDTSYASDASDVQLSDDERPQHTQPPSSPPTKGKKRKLPEDSGVDTQKAAKKAAKLKELKLKTQAKRQEASAEQSSNGRGSSDASALTAQQAADAVWERCCAVLGPQLAEIELLTPWVEAEDMAVLEQFGAHTIAKLPGYIKATLPNWRALTAAAPAKDRGSGGAVKWGAGKPRGGGAKPPAPGAGSPPIVIVCSGARRCMEVIKALSPFRCQVLKLFAKHLKPAEQAKMLRRYFPIAVGTPGRVLKLAAEGAVALGGTQLLLLDAARDAKGRSVLDMAGAREDLCELLRAHVRPHLRSAPGPGALQLGLY</sequence>
<proteinExistence type="predicted"/>
<dbReference type="Pfam" id="PF14617">
    <property type="entry name" value="CMS1"/>
    <property type="match status" value="1"/>
</dbReference>
<feature type="compositionally biased region" description="Basic and acidic residues" evidence="1">
    <location>
        <begin position="89"/>
        <end position="104"/>
    </location>
</feature>
<dbReference type="PANTHER" id="PTHR24030">
    <property type="entry name" value="PROTEIN CMSS1"/>
    <property type="match status" value="1"/>
</dbReference>
<protein>
    <submittedName>
        <fullName evidence="2">U3-containing 90S pre-ribosomal complex subunit-domain containing protein</fullName>
    </submittedName>
</protein>
<reference evidence="2" key="1">
    <citation type="submission" date="2021-02" db="EMBL/GenBank/DDBJ databases">
        <title>First Annotated Genome of the Yellow-green Alga Tribonema minus.</title>
        <authorList>
            <person name="Mahan K.M."/>
        </authorList>
    </citation>
    <scope>NUCLEOTIDE SEQUENCE</scope>
    <source>
        <strain evidence="2">UTEX B ZZ1240</strain>
    </source>
</reference>
<dbReference type="PANTHER" id="PTHR24030:SF0">
    <property type="entry name" value="PROTEIN CMSS1"/>
    <property type="match status" value="1"/>
</dbReference>
<comment type="caution">
    <text evidence="2">The sequence shown here is derived from an EMBL/GenBank/DDBJ whole genome shotgun (WGS) entry which is preliminary data.</text>
</comment>
<accession>A0A835YSW0</accession>
<gene>
    <name evidence="2" type="ORF">JKP88DRAFT_326970</name>
</gene>
<feature type="compositionally biased region" description="Acidic residues" evidence="1">
    <location>
        <begin position="1"/>
        <end position="15"/>
    </location>
</feature>
<dbReference type="Proteomes" id="UP000664859">
    <property type="component" value="Unassembled WGS sequence"/>
</dbReference>
<evidence type="ECO:0000313" key="3">
    <source>
        <dbReference type="Proteomes" id="UP000664859"/>
    </source>
</evidence>
<feature type="compositionally biased region" description="Polar residues" evidence="1">
    <location>
        <begin position="105"/>
        <end position="114"/>
    </location>
</feature>
<organism evidence="2 3">
    <name type="scientific">Tribonema minus</name>
    <dbReference type="NCBI Taxonomy" id="303371"/>
    <lineage>
        <taxon>Eukaryota</taxon>
        <taxon>Sar</taxon>
        <taxon>Stramenopiles</taxon>
        <taxon>Ochrophyta</taxon>
        <taxon>PX clade</taxon>
        <taxon>Xanthophyceae</taxon>
        <taxon>Tribonematales</taxon>
        <taxon>Tribonemataceae</taxon>
        <taxon>Tribonema</taxon>
    </lineage>
</organism>
<keyword evidence="3" id="KW-1185">Reference proteome</keyword>
<name>A0A835YSW0_9STRA</name>
<dbReference type="InterPro" id="IPR032704">
    <property type="entry name" value="Cms1"/>
</dbReference>
<dbReference type="EMBL" id="JAFCMP010000468">
    <property type="protein sequence ID" value="KAG5179452.1"/>
    <property type="molecule type" value="Genomic_DNA"/>
</dbReference>
<dbReference type="GO" id="GO:0005634">
    <property type="term" value="C:nucleus"/>
    <property type="evidence" value="ECO:0007669"/>
    <property type="project" value="TreeGrafter"/>
</dbReference>
<dbReference type="AlphaFoldDB" id="A0A835YSW0"/>
<dbReference type="GO" id="GO:0030686">
    <property type="term" value="C:90S preribosome"/>
    <property type="evidence" value="ECO:0007669"/>
    <property type="project" value="TreeGrafter"/>
</dbReference>
<evidence type="ECO:0000256" key="1">
    <source>
        <dbReference type="SAM" id="MobiDB-lite"/>
    </source>
</evidence>